<evidence type="ECO:0000259" key="8">
    <source>
        <dbReference type="PROSITE" id="PS50893"/>
    </source>
</evidence>
<evidence type="ECO:0000256" key="1">
    <source>
        <dbReference type="ARBA" id="ARBA00004651"/>
    </source>
</evidence>
<feature type="transmembrane region" description="Helical" evidence="7">
    <location>
        <begin position="125"/>
        <end position="149"/>
    </location>
</feature>
<dbReference type="Gene3D" id="1.20.1560.10">
    <property type="entry name" value="ABC transporter type 1, transmembrane domain"/>
    <property type="match status" value="1"/>
</dbReference>
<dbReference type="InterPro" id="IPR011527">
    <property type="entry name" value="ABC1_TM_dom"/>
</dbReference>
<sequence>MIRCVLSRFIRAKGAFVFIAITVIGTALSYAMPYVNGKFLDFLLGNRSERDAVLFALLVASIGVFSTLFTYFAGTLSIRITTRLSFDLLREAVLRFERDDYLVSRTIDPAYTTQRIISDSSVVSSFVLANFISAPLSIVAIPIVLLIIWSIDSTLAVFSIILLIVYFCVITGLRKLLYRVTYEKKEADSAFYAAIASQLNQILNIQLTSSYGKSEQALDAGFKSYFPKVLRSGKLSYSLTSLDGLFAALFQAVILVVSGVRIINGTMSIGEYIIIGTYFAVLFKTLKSMMSLFKSYQDAKASWDRTAIATREKERSGWNRTDLAKLDEINDISVSDLEFSVALPDGSVREVLGGFSFKFSGPGTYCIVGENGRGKTSLLYLMLGLYSSKGKVKYNGVPIEECDLDYIRAREISCCPQSCFAPDETVKELLEYFDTPFSSYHRGVDGLLSLENSVKELLGKRCSALSGGELRRVYLWSAISRKSSVLVLDEPTTGLDAVSRAELAAYVKRNKQSQLIIVVSHDDEMVGAVEGVVDLGSMYQGK</sequence>
<dbReference type="PROSITE" id="PS50893">
    <property type="entry name" value="ABC_TRANSPORTER_2"/>
    <property type="match status" value="1"/>
</dbReference>
<dbReference type="PROSITE" id="PS50929">
    <property type="entry name" value="ABC_TM1F"/>
    <property type="match status" value="1"/>
</dbReference>
<dbReference type="GO" id="GO:0005524">
    <property type="term" value="F:ATP binding"/>
    <property type="evidence" value="ECO:0007669"/>
    <property type="project" value="UniProtKB-KW"/>
</dbReference>
<keyword evidence="5 7" id="KW-1133">Transmembrane helix</keyword>
<dbReference type="InterPro" id="IPR039421">
    <property type="entry name" value="Type_1_exporter"/>
</dbReference>
<keyword evidence="2 7" id="KW-0812">Transmembrane</keyword>
<dbReference type="Pfam" id="PF00005">
    <property type="entry name" value="ABC_tran"/>
    <property type="match status" value="1"/>
</dbReference>
<dbReference type="InterPro" id="IPR027417">
    <property type="entry name" value="P-loop_NTPase"/>
</dbReference>
<feature type="transmembrane region" description="Helical" evidence="7">
    <location>
        <begin position="155"/>
        <end position="177"/>
    </location>
</feature>
<dbReference type="EMBL" id="WWTB01000030">
    <property type="protein sequence ID" value="MZJ86769.1"/>
    <property type="molecule type" value="Genomic_DNA"/>
</dbReference>
<dbReference type="GO" id="GO:0005886">
    <property type="term" value="C:plasma membrane"/>
    <property type="evidence" value="ECO:0007669"/>
    <property type="project" value="UniProtKB-SubCell"/>
</dbReference>
<gene>
    <name evidence="10" type="ORF">GT635_10000</name>
</gene>
<dbReference type="InterPro" id="IPR003439">
    <property type="entry name" value="ABC_transporter-like_ATP-bd"/>
</dbReference>
<evidence type="ECO:0000256" key="2">
    <source>
        <dbReference type="ARBA" id="ARBA00022692"/>
    </source>
</evidence>
<dbReference type="AlphaFoldDB" id="A0A6L8RLU7"/>
<dbReference type="Proteomes" id="UP000481598">
    <property type="component" value="Unassembled WGS sequence"/>
</dbReference>
<dbReference type="Gene3D" id="3.40.50.300">
    <property type="entry name" value="P-loop containing nucleotide triphosphate hydrolases"/>
    <property type="match status" value="1"/>
</dbReference>
<feature type="transmembrane region" description="Helical" evidence="7">
    <location>
        <begin position="244"/>
        <end position="263"/>
    </location>
</feature>
<organism evidence="10 11">
    <name type="scientific">Collinsella aerofaciens</name>
    <dbReference type="NCBI Taxonomy" id="74426"/>
    <lineage>
        <taxon>Bacteria</taxon>
        <taxon>Bacillati</taxon>
        <taxon>Actinomycetota</taxon>
        <taxon>Coriobacteriia</taxon>
        <taxon>Coriobacteriales</taxon>
        <taxon>Coriobacteriaceae</taxon>
        <taxon>Collinsella</taxon>
    </lineage>
</organism>
<dbReference type="GO" id="GO:0016887">
    <property type="term" value="F:ATP hydrolysis activity"/>
    <property type="evidence" value="ECO:0007669"/>
    <property type="project" value="InterPro"/>
</dbReference>
<dbReference type="PANTHER" id="PTHR43394:SF1">
    <property type="entry name" value="ATP-BINDING CASSETTE SUB-FAMILY B MEMBER 10, MITOCHONDRIAL"/>
    <property type="match status" value="1"/>
</dbReference>
<evidence type="ECO:0000259" key="9">
    <source>
        <dbReference type="PROSITE" id="PS50929"/>
    </source>
</evidence>
<dbReference type="InterPro" id="IPR036640">
    <property type="entry name" value="ABC1_TM_sf"/>
</dbReference>
<dbReference type="Pfam" id="PF00664">
    <property type="entry name" value="ABC_membrane"/>
    <property type="match status" value="1"/>
</dbReference>
<reference evidence="10 11" key="1">
    <citation type="journal article" date="2019" name="Nat. Med.">
        <title>A library of human gut bacterial isolates paired with longitudinal multiomics data enables mechanistic microbiome research.</title>
        <authorList>
            <person name="Poyet M."/>
            <person name="Groussin M."/>
            <person name="Gibbons S.M."/>
            <person name="Avila-Pacheco J."/>
            <person name="Jiang X."/>
            <person name="Kearney S.M."/>
            <person name="Perrotta A.R."/>
            <person name="Berdy B."/>
            <person name="Zhao S."/>
            <person name="Lieberman T.D."/>
            <person name="Swanson P.K."/>
            <person name="Smith M."/>
            <person name="Roesemann S."/>
            <person name="Alexander J.E."/>
            <person name="Rich S.A."/>
            <person name="Livny J."/>
            <person name="Vlamakis H."/>
            <person name="Clish C."/>
            <person name="Bullock K."/>
            <person name="Deik A."/>
            <person name="Scott J."/>
            <person name="Pierce K.A."/>
            <person name="Xavier R.J."/>
            <person name="Alm E.J."/>
        </authorList>
    </citation>
    <scope>NUCLEOTIDE SEQUENCE [LARGE SCALE GENOMIC DNA]</scope>
    <source>
        <strain evidence="10 11">BIOML-A10</strain>
    </source>
</reference>
<keyword evidence="4 10" id="KW-0067">ATP-binding</keyword>
<keyword evidence="6 7" id="KW-0472">Membrane</keyword>
<comment type="subcellular location">
    <subcellularLocation>
        <location evidence="1">Cell membrane</location>
        <topology evidence="1">Multi-pass membrane protein</topology>
    </subcellularLocation>
</comment>
<keyword evidence="3" id="KW-0547">Nucleotide-binding</keyword>
<evidence type="ECO:0000256" key="5">
    <source>
        <dbReference type="ARBA" id="ARBA00022989"/>
    </source>
</evidence>
<dbReference type="SUPFAM" id="SSF52540">
    <property type="entry name" value="P-loop containing nucleoside triphosphate hydrolases"/>
    <property type="match status" value="1"/>
</dbReference>
<dbReference type="InterPro" id="IPR003593">
    <property type="entry name" value="AAA+_ATPase"/>
</dbReference>
<dbReference type="PANTHER" id="PTHR43394">
    <property type="entry name" value="ATP-DEPENDENT PERMEASE MDL1, MITOCHONDRIAL"/>
    <property type="match status" value="1"/>
</dbReference>
<dbReference type="SUPFAM" id="SSF90123">
    <property type="entry name" value="ABC transporter transmembrane region"/>
    <property type="match status" value="1"/>
</dbReference>
<dbReference type="SMART" id="SM00382">
    <property type="entry name" value="AAA"/>
    <property type="match status" value="1"/>
</dbReference>
<evidence type="ECO:0000256" key="3">
    <source>
        <dbReference type="ARBA" id="ARBA00022741"/>
    </source>
</evidence>
<accession>A0A6L8RLU7</accession>
<dbReference type="GO" id="GO:0015421">
    <property type="term" value="F:ABC-type oligopeptide transporter activity"/>
    <property type="evidence" value="ECO:0007669"/>
    <property type="project" value="TreeGrafter"/>
</dbReference>
<feature type="domain" description="ABC transporter" evidence="8">
    <location>
        <begin position="332"/>
        <end position="542"/>
    </location>
</feature>
<evidence type="ECO:0000256" key="7">
    <source>
        <dbReference type="SAM" id="Phobius"/>
    </source>
</evidence>
<feature type="transmembrane region" description="Helical" evidence="7">
    <location>
        <begin position="12"/>
        <end position="32"/>
    </location>
</feature>
<dbReference type="RefSeq" id="WP_161156472.1">
    <property type="nucleotide sequence ID" value="NZ_WWSY01000014.1"/>
</dbReference>
<protein>
    <submittedName>
        <fullName evidence="10">ATP-binding cassette domain-containing protein</fullName>
    </submittedName>
</protein>
<feature type="domain" description="ABC transmembrane type-1" evidence="9">
    <location>
        <begin position="16"/>
        <end position="298"/>
    </location>
</feature>
<evidence type="ECO:0000256" key="4">
    <source>
        <dbReference type="ARBA" id="ARBA00022840"/>
    </source>
</evidence>
<proteinExistence type="predicted"/>
<name>A0A6L8RLU7_9ACTN</name>
<evidence type="ECO:0000256" key="6">
    <source>
        <dbReference type="ARBA" id="ARBA00023136"/>
    </source>
</evidence>
<evidence type="ECO:0000313" key="11">
    <source>
        <dbReference type="Proteomes" id="UP000481598"/>
    </source>
</evidence>
<feature type="transmembrane region" description="Helical" evidence="7">
    <location>
        <begin position="269"/>
        <end position="286"/>
    </location>
</feature>
<comment type="caution">
    <text evidence="10">The sequence shown here is derived from an EMBL/GenBank/DDBJ whole genome shotgun (WGS) entry which is preliminary data.</text>
</comment>
<evidence type="ECO:0000313" key="10">
    <source>
        <dbReference type="EMBL" id="MZJ86769.1"/>
    </source>
</evidence>
<feature type="transmembrane region" description="Helical" evidence="7">
    <location>
        <begin position="52"/>
        <end position="73"/>
    </location>
</feature>
<dbReference type="CDD" id="cd07346">
    <property type="entry name" value="ABC_6TM_exporters"/>
    <property type="match status" value="1"/>
</dbReference>